<feature type="chain" id="PRO_5002536309" description="Bacterial surface antigen (D15) domain-containing protein" evidence="1">
    <location>
        <begin position="24"/>
        <end position="382"/>
    </location>
</feature>
<evidence type="ECO:0008006" key="4">
    <source>
        <dbReference type="Google" id="ProtNLM"/>
    </source>
</evidence>
<feature type="signal peptide" evidence="1">
    <location>
        <begin position="1"/>
        <end position="23"/>
    </location>
</feature>
<organism evidence="2 3">
    <name type="scientific">Candidatus Kuenenbacteria bacterium GW2011_GWA2_42_15</name>
    <dbReference type="NCBI Taxonomy" id="1618677"/>
    <lineage>
        <taxon>Bacteria</taxon>
        <taxon>Candidatus Kueneniibacteriota</taxon>
    </lineage>
</organism>
<keyword evidence="1" id="KW-0732">Signal</keyword>
<protein>
    <recommendedName>
        <fullName evidence="4">Bacterial surface antigen (D15) domain-containing protein</fullName>
    </recommendedName>
</protein>
<gene>
    <name evidence="2" type="ORF">UV02_C0002G0009</name>
</gene>
<dbReference type="AlphaFoldDB" id="A0A0G1C1J7"/>
<evidence type="ECO:0000313" key="3">
    <source>
        <dbReference type="Proteomes" id="UP000034516"/>
    </source>
</evidence>
<comment type="caution">
    <text evidence="2">The sequence shown here is derived from an EMBL/GenBank/DDBJ whole genome shotgun (WGS) entry which is preliminary data.</text>
</comment>
<sequence>MKQSLLLTTLVALMALLSAPSFGQDSLFVETELVGADPDTTLWFGPFDAGRSTLSAFSFAGYLFREVKLAVVTGYYDSLGWRDRSSVRWKAADDSVGVNRAIFIGERISPYLPADARIKIGQTRLGKQRVVRVDFYFAKRVGVFVPPPPVDTCCEKIADLAGQQKKMRGQLDSLLALPKQKNGDTTLVFNSPNLSLEVAGGVGYVFSRRISNTVPMATAHLFFTNNSFYLYGGIGESGRFNHPIGGPVREKLSRFGIGYKHQFPKNHFSCRERGDGRLHKNDVAIAVEFGRLETSEELLVHRTDLGLIAGELETLTGYELSARLELFHLFTGGAGIIYGDYDKVFAGPEFDQWTYSMYGGINPLTAGQYISVVAKKLYNLIF</sequence>
<evidence type="ECO:0000313" key="2">
    <source>
        <dbReference type="EMBL" id="KKS43508.1"/>
    </source>
</evidence>
<proteinExistence type="predicted"/>
<accession>A0A0G1C1J7</accession>
<evidence type="ECO:0000256" key="1">
    <source>
        <dbReference type="SAM" id="SignalP"/>
    </source>
</evidence>
<name>A0A0G1C1J7_9BACT</name>
<dbReference type="EMBL" id="LCCW01000002">
    <property type="protein sequence ID" value="KKS43508.1"/>
    <property type="molecule type" value="Genomic_DNA"/>
</dbReference>
<dbReference type="Proteomes" id="UP000034516">
    <property type="component" value="Unassembled WGS sequence"/>
</dbReference>
<reference evidence="2 3" key="1">
    <citation type="journal article" date="2015" name="Nature">
        <title>rRNA introns, odd ribosomes, and small enigmatic genomes across a large radiation of phyla.</title>
        <authorList>
            <person name="Brown C.T."/>
            <person name="Hug L.A."/>
            <person name="Thomas B.C."/>
            <person name="Sharon I."/>
            <person name="Castelle C.J."/>
            <person name="Singh A."/>
            <person name="Wilkins M.J."/>
            <person name="Williams K.H."/>
            <person name="Banfield J.F."/>
        </authorList>
    </citation>
    <scope>NUCLEOTIDE SEQUENCE [LARGE SCALE GENOMIC DNA]</scope>
</reference>